<keyword evidence="3 8" id="KW-1133">Transmembrane helix</keyword>
<reference evidence="10 12" key="2">
    <citation type="journal article" date="2013" name="Nature">
        <title>Insights into bilaterian evolution from three spiralian genomes.</title>
        <authorList>
            <person name="Simakov O."/>
            <person name="Marletaz F."/>
            <person name="Cho S.J."/>
            <person name="Edsinger-Gonzales E."/>
            <person name="Havlak P."/>
            <person name="Hellsten U."/>
            <person name="Kuo D.H."/>
            <person name="Larsson T."/>
            <person name="Lv J."/>
            <person name="Arendt D."/>
            <person name="Savage R."/>
            <person name="Osoegawa K."/>
            <person name="de Jong P."/>
            <person name="Grimwood J."/>
            <person name="Chapman J.A."/>
            <person name="Shapiro H."/>
            <person name="Aerts A."/>
            <person name="Otillar R.P."/>
            <person name="Terry A.Y."/>
            <person name="Boore J.L."/>
            <person name="Grigoriev I.V."/>
            <person name="Lindberg D.R."/>
            <person name="Seaver E.C."/>
            <person name="Weisblat D.A."/>
            <person name="Putnam N.H."/>
            <person name="Rokhsar D.S."/>
        </authorList>
    </citation>
    <scope>NUCLEOTIDE SEQUENCE</scope>
    <source>
        <strain evidence="10 12">I ESC-2004</strain>
    </source>
</reference>
<evidence type="ECO:0000256" key="2">
    <source>
        <dbReference type="ARBA" id="ARBA00022737"/>
    </source>
</evidence>
<evidence type="ECO:0000256" key="5">
    <source>
        <dbReference type="ARBA" id="ARBA00023157"/>
    </source>
</evidence>
<keyword evidence="12" id="KW-1185">Reference proteome</keyword>
<name>N1PBD1_CAPTE</name>
<reference evidence="12" key="1">
    <citation type="submission" date="2012-12" db="EMBL/GenBank/DDBJ databases">
        <authorList>
            <person name="Hellsten U."/>
            <person name="Grimwood J."/>
            <person name="Chapman J.A."/>
            <person name="Shapiro H."/>
            <person name="Aerts A."/>
            <person name="Otillar R.P."/>
            <person name="Terry A.Y."/>
            <person name="Boore J.L."/>
            <person name="Simakov O."/>
            <person name="Marletaz F."/>
            <person name="Cho S.-J."/>
            <person name="Edsinger-Gonzales E."/>
            <person name="Havlak P."/>
            <person name="Kuo D.-H."/>
            <person name="Larsson T."/>
            <person name="Lv J."/>
            <person name="Arendt D."/>
            <person name="Savage R."/>
            <person name="Osoegawa K."/>
            <person name="de Jong P."/>
            <person name="Lindberg D.R."/>
            <person name="Seaver E.C."/>
            <person name="Weisblat D.A."/>
            <person name="Putnam N.H."/>
            <person name="Grigoriev I.V."/>
            <person name="Rokhsar D.S."/>
        </authorList>
    </citation>
    <scope>NUCLEOTIDE SEQUENCE</scope>
    <source>
        <strain evidence="12">I ESC-2004</strain>
    </source>
</reference>
<evidence type="ECO:0000256" key="1">
    <source>
        <dbReference type="ARBA" id="ARBA00022692"/>
    </source>
</evidence>
<evidence type="ECO:0000256" key="8">
    <source>
        <dbReference type="SAM" id="Phobius"/>
    </source>
</evidence>
<dbReference type="EnsemblMetazoa" id="CapteT226756">
    <property type="protein sequence ID" value="CapteP226756"/>
    <property type="gene ID" value="CapteG226756"/>
</dbReference>
<keyword evidence="5" id="KW-1015">Disulfide bond</keyword>
<gene>
    <name evidence="10" type="ORF">CAPTEDRAFT_226756</name>
</gene>
<keyword evidence="1 8" id="KW-0812">Transmembrane</keyword>
<keyword evidence="2" id="KW-0677">Repeat</keyword>
<accession>N1PBD1</accession>
<dbReference type="AlphaFoldDB" id="N1PBD1"/>
<dbReference type="SUPFAM" id="SSF90193">
    <property type="entry name" value="Notch domain"/>
    <property type="match status" value="2"/>
</dbReference>
<dbReference type="PROSITE" id="PS50258">
    <property type="entry name" value="LNR"/>
    <property type="match status" value="1"/>
</dbReference>
<feature type="domain" description="LNR" evidence="9">
    <location>
        <begin position="177"/>
        <end position="215"/>
    </location>
</feature>
<dbReference type="STRING" id="283909.N1PBD1"/>
<organism evidence="10">
    <name type="scientific">Capitella teleta</name>
    <name type="common">Polychaete worm</name>
    <dbReference type="NCBI Taxonomy" id="283909"/>
    <lineage>
        <taxon>Eukaryota</taxon>
        <taxon>Metazoa</taxon>
        <taxon>Spiralia</taxon>
        <taxon>Lophotrochozoa</taxon>
        <taxon>Annelida</taxon>
        <taxon>Polychaeta</taxon>
        <taxon>Sedentaria</taxon>
        <taxon>Scolecida</taxon>
        <taxon>Capitellidae</taxon>
        <taxon>Capitella</taxon>
    </lineage>
</organism>
<keyword evidence="4 8" id="KW-0472">Membrane</keyword>
<evidence type="ECO:0000256" key="3">
    <source>
        <dbReference type="ARBA" id="ARBA00022989"/>
    </source>
</evidence>
<dbReference type="HOGENOM" id="CLU_618552_0_0_1"/>
<proteinExistence type="predicted"/>
<protein>
    <recommendedName>
        <fullName evidence="9">LNR domain-containing protein</fullName>
    </recommendedName>
</protein>
<dbReference type="EMBL" id="AMQN01000035">
    <property type="status" value="NOT_ANNOTATED_CDS"/>
    <property type="molecule type" value="Genomic_DNA"/>
</dbReference>
<dbReference type="InterPro" id="IPR000800">
    <property type="entry name" value="Notch_dom"/>
</dbReference>
<keyword evidence="6" id="KW-0325">Glycoprotein</keyword>
<dbReference type="Gene3D" id="4.10.470.20">
    <property type="match status" value="2"/>
</dbReference>
<evidence type="ECO:0000256" key="7">
    <source>
        <dbReference type="ARBA" id="ARBA00046288"/>
    </source>
</evidence>
<dbReference type="Proteomes" id="UP000014760">
    <property type="component" value="Unassembled WGS sequence"/>
</dbReference>
<dbReference type="SMART" id="SM00004">
    <property type="entry name" value="NL"/>
    <property type="match status" value="2"/>
</dbReference>
<evidence type="ECO:0000256" key="6">
    <source>
        <dbReference type="ARBA" id="ARBA00023180"/>
    </source>
</evidence>
<dbReference type="Pfam" id="PF00066">
    <property type="entry name" value="Notch"/>
    <property type="match status" value="2"/>
</dbReference>
<evidence type="ECO:0000259" key="9">
    <source>
        <dbReference type="PROSITE" id="PS50258"/>
    </source>
</evidence>
<evidence type="ECO:0000256" key="4">
    <source>
        <dbReference type="ARBA" id="ARBA00023136"/>
    </source>
</evidence>
<feature type="transmembrane region" description="Helical" evidence="8">
    <location>
        <begin position="386"/>
        <end position="411"/>
    </location>
</feature>
<dbReference type="GO" id="GO:0012505">
    <property type="term" value="C:endomembrane system"/>
    <property type="evidence" value="ECO:0007669"/>
    <property type="project" value="UniProtKB-SubCell"/>
</dbReference>
<reference evidence="11" key="3">
    <citation type="submission" date="2015-06" db="UniProtKB">
        <authorList>
            <consortium name="EnsemblMetazoa"/>
        </authorList>
    </citation>
    <scope>IDENTIFICATION</scope>
</reference>
<evidence type="ECO:0000313" key="12">
    <source>
        <dbReference type="Proteomes" id="UP000014760"/>
    </source>
</evidence>
<sequence length="443" mass="49190">MSNFPTPQQCIDTSLFHLPDAGDFCRIATIENLSLDLACGHLDSDVGPGGSCQLKSIRWQRSQGLKVHNISDAGNYGIRETLPPSGATRGEHVGLLRVRSLQVEDLGMYHCQIQCVQETGVKRSVSKAAQVCMQHSHADYAICGLHLSDHRCERSFWNGYCDADCDVATSFFDGYDCTYDARECEHETSCRKSYADGVCDPECDHVGCAWDGGDCIARPLDFADDDAIVLTLPRWYQHKAKVIDLRYVGRAVSKLLRTITRVLPEEWAADLAYRTGRSREPSWHRPHRTDHAAVRHIFLRLDNTKCVDRCFREARHAAGFIALALRGGWDPGVQVASVGVAAQIDSNRCQADNLTQYSIDAASPSAEINMYSYSYAGDHLSIRPPLWAIVAAVVGGICIIVLLIVIVIIIIRIRKLNAAEDELEQTEMQHIRGHQSLPRGTNV</sequence>
<evidence type="ECO:0000313" key="10">
    <source>
        <dbReference type="EMBL" id="ELU18844.1"/>
    </source>
</evidence>
<evidence type="ECO:0000313" key="11">
    <source>
        <dbReference type="EnsemblMetazoa" id="CapteP226756"/>
    </source>
</evidence>
<dbReference type="InterPro" id="IPR035993">
    <property type="entry name" value="Notch-like_dom_sf"/>
</dbReference>
<dbReference type="EMBL" id="KB291798">
    <property type="protein sequence ID" value="ELU18844.1"/>
    <property type="molecule type" value="Genomic_DNA"/>
</dbReference>
<dbReference type="OrthoDB" id="430340at2759"/>
<comment type="subcellular location">
    <subcellularLocation>
        <location evidence="7">Endomembrane system</location>
        <topology evidence="7">Single-pass type I membrane protein</topology>
    </subcellularLocation>
</comment>
<dbReference type="OMA" id="ICAPAKR"/>